<dbReference type="GO" id="GO:0006281">
    <property type="term" value="P:DNA repair"/>
    <property type="evidence" value="ECO:0007669"/>
    <property type="project" value="InterPro"/>
</dbReference>
<dbReference type="FunFam" id="1.10.510.10:FF:000051">
    <property type="entry name" value="Receptor-like serine/threonine-protein kinase ALE2"/>
    <property type="match status" value="1"/>
</dbReference>
<feature type="domain" description="Protein kinase" evidence="9">
    <location>
        <begin position="220"/>
        <end position="527"/>
    </location>
</feature>
<dbReference type="InterPro" id="IPR011009">
    <property type="entry name" value="Kinase-like_dom_sf"/>
</dbReference>
<dbReference type="SUPFAM" id="SSF56112">
    <property type="entry name" value="Protein kinase-like (PK-like)"/>
    <property type="match status" value="1"/>
</dbReference>
<evidence type="ECO:0000256" key="8">
    <source>
        <dbReference type="SAM" id="Phobius"/>
    </source>
</evidence>
<dbReference type="SUPFAM" id="SSF56219">
    <property type="entry name" value="DNase I-like"/>
    <property type="match status" value="1"/>
</dbReference>
<dbReference type="EMBL" id="OIVN01000755">
    <property type="protein sequence ID" value="SPC85070.1"/>
    <property type="molecule type" value="Genomic_DNA"/>
</dbReference>
<dbReference type="GO" id="GO:0004519">
    <property type="term" value="F:endonuclease activity"/>
    <property type="evidence" value="ECO:0007669"/>
    <property type="project" value="InterPro"/>
</dbReference>
<feature type="transmembrane region" description="Helical" evidence="8">
    <location>
        <begin position="146"/>
        <end position="169"/>
    </location>
</feature>
<dbReference type="InterPro" id="IPR001245">
    <property type="entry name" value="Ser-Thr/Tyr_kinase_cat_dom"/>
</dbReference>
<gene>
    <name evidence="10" type="ORF">FSB_LOCUS12952</name>
</gene>
<keyword evidence="8" id="KW-1133">Transmembrane helix</keyword>
<accession>A0A2N9FDG3</accession>
<keyword evidence="8" id="KW-0812">Transmembrane</keyword>
<feature type="region of interest" description="Disordered" evidence="7">
    <location>
        <begin position="447"/>
        <end position="527"/>
    </location>
</feature>
<dbReference type="PANTHER" id="PTHR47989">
    <property type="entry name" value="OS01G0750732 PROTEIN"/>
    <property type="match status" value="1"/>
</dbReference>
<reference evidence="10" key="1">
    <citation type="submission" date="2018-02" db="EMBL/GenBank/DDBJ databases">
        <authorList>
            <person name="Cohen D.B."/>
            <person name="Kent A.D."/>
        </authorList>
    </citation>
    <scope>NUCLEOTIDE SEQUENCE</scope>
</reference>
<feature type="binding site" evidence="6">
    <location>
        <position position="248"/>
    </location>
    <ligand>
        <name>ATP</name>
        <dbReference type="ChEBI" id="CHEBI:30616"/>
    </ligand>
</feature>
<dbReference type="InterPro" id="IPR008271">
    <property type="entry name" value="Ser/Thr_kinase_AS"/>
</dbReference>
<protein>
    <recommendedName>
        <fullName evidence="9">Protein kinase domain-containing protein</fullName>
    </recommendedName>
</protein>
<keyword evidence="8" id="KW-0472">Membrane</keyword>
<dbReference type="InterPro" id="IPR026960">
    <property type="entry name" value="RVT-Znf"/>
</dbReference>
<dbReference type="GO" id="GO:0003677">
    <property type="term" value="F:DNA binding"/>
    <property type="evidence" value="ECO:0007669"/>
    <property type="project" value="InterPro"/>
</dbReference>
<dbReference type="Pfam" id="PF07714">
    <property type="entry name" value="PK_Tyr_Ser-Thr"/>
    <property type="match status" value="1"/>
</dbReference>
<dbReference type="InterPro" id="IPR017441">
    <property type="entry name" value="Protein_kinase_ATP_BS"/>
</dbReference>
<dbReference type="Gene3D" id="3.30.200.20">
    <property type="entry name" value="Phosphorylase Kinase, domain 1"/>
    <property type="match status" value="1"/>
</dbReference>
<dbReference type="CDD" id="cd14066">
    <property type="entry name" value="STKc_IRAK"/>
    <property type="match status" value="1"/>
</dbReference>
<dbReference type="FunFam" id="3.30.200.20:FF:000376">
    <property type="entry name" value="Serine/threonine-protein kinase PBS1"/>
    <property type="match status" value="1"/>
</dbReference>
<evidence type="ECO:0000256" key="4">
    <source>
        <dbReference type="ARBA" id="ARBA00022777"/>
    </source>
</evidence>
<dbReference type="GO" id="GO:0005524">
    <property type="term" value="F:ATP binding"/>
    <property type="evidence" value="ECO:0007669"/>
    <property type="project" value="UniProtKB-UniRule"/>
</dbReference>
<evidence type="ECO:0000256" key="5">
    <source>
        <dbReference type="ARBA" id="ARBA00022840"/>
    </source>
</evidence>
<evidence type="ECO:0000256" key="3">
    <source>
        <dbReference type="ARBA" id="ARBA00022741"/>
    </source>
</evidence>
<keyword evidence="4" id="KW-0418">Kinase</keyword>
<keyword evidence="1" id="KW-0723">Serine/threonine-protein kinase</keyword>
<keyword evidence="2" id="KW-0808">Transferase</keyword>
<dbReference type="PROSITE" id="PS00726">
    <property type="entry name" value="AP_NUCLEASE_F1_1"/>
    <property type="match status" value="1"/>
</dbReference>
<dbReference type="Pfam" id="PF13966">
    <property type="entry name" value="zf-RVT"/>
    <property type="match status" value="1"/>
</dbReference>
<dbReference type="PROSITE" id="PS00108">
    <property type="entry name" value="PROTEIN_KINASE_ST"/>
    <property type="match status" value="1"/>
</dbReference>
<dbReference type="InterPro" id="IPR036691">
    <property type="entry name" value="Endo/exonu/phosph_ase_sf"/>
</dbReference>
<evidence type="ECO:0000256" key="2">
    <source>
        <dbReference type="ARBA" id="ARBA00022679"/>
    </source>
</evidence>
<feature type="compositionally biased region" description="Low complexity" evidence="7">
    <location>
        <begin position="462"/>
        <end position="520"/>
    </location>
</feature>
<keyword evidence="3 6" id="KW-0547">Nucleotide-binding</keyword>
<feature type="region of interest" description="Disordered" evidence="7">
    <location>
        <begin position="665"/>
        <end position="695"/>
    </location>
</feature>
<evidence type="ECO:0000259" key="9">
    <source>
        <dbReference type="PROSITE" id="PS50011"/>
    </source>
</evidence>
<dbReference type="PROSITE" id="PS00107">
    <property type="entry name" value="PROTEIN_KINASE_ATP"/>
    <property type="match status" value="1"/>
</dbReference>
<name>A0A2N9FDG3_FAGSY</name>
<dbReference type="InterPro" id="IPR000719">
    <property type="entry name" value="Prot_kinase_dom"/>
</dbReference>
<evidence type="ECO:0000256" key="6">
    <source>
        <dbReference type="PROSITE-ProRule" id="PRU10141"/>
    </source>
</evidence>
<organism evidence="10">
    <name type="scientific">Fagus sylvatica</name>
    <name type="common">Beechnut</name>
    <dbReference type="NCBI Taxonomy" id="28930"/>
    <lineage>
        <taxon>Eukaryota</taxon>
        <taxon>Viridiplantae</taxon>
        <taxon>Streptophyta</taxon>
        <taxon>Embryophyta</taxon>
        <taxon>Tracheophyta</taxon>
        <taxon>Spermatophyta</taxon>
        <taxon>Magnoliopsida</taxon>
        <taxon>eudicotyledons</taxon>
        <taxon>Gunneridae</taxon>
        <taxon>Pentapetalae</taxon>
        <taxon>rosids</taxon>
        <taxon>fabids</taxon>
        <taxon>Fagales</taxon>
        <taxon>Fagaceae</taxon>
        <taxon>Fagus</taxon>
    </lineage>
</organism>
<dbReference type="InterPro" id="IPR020847">
    <property type="entry name" value="AP_endonuclease_F1_BS"/>
</dbReference>
<evidence type="ECO:0000313" key="10">
    <source>
        <dbReference type="EMBL" id="SPC85070.1"/>
    </source>
</evidence>
<feature type="compositionally biased region" description="Polar residues" evidence="7">
    <location>
        <begin position="447"/>
        <end position="461"/>
    </location>
</feature>
<evidence type="ECO:0000256" key="7">
    <source>
        <dbReference type="SAM" id="MobiDB-lite"/>
    </source>
</evidence>
<dbReference type="PROSITE" id="PS50011">
    <property type="entry name" value="PROTEIN_KINASE_DOM"/>
    <property type="match status" value="1"/>
</dbReference>
<keyword evidence="5 6" id="KW-0067">ATP-binding</keyword>
<evidence type="ECO:0000256" key="1">
    <source>
        <dbReference type="ARBA" id="ARBA00022527"/>
    </source>
</evidence>
<proteinExistence type="predicted"/>
<dbReference type="Gene3D" id="3.60.10.10">
    <property type="entry name" value="Endonuclease/exonuclease/phosphatase"/>
    <property type="match status" value="1"/>
</dbReference>
<dbReference type="PANTHER" id="PTHR47989:SF15">
    <property type="entry name" value="SERINE_THREONINE-PROTEIN KINASE PBL7 ISOFORM X1-RELATED"/>
    <property type="match status" value="1"/>
</dbReference>
<sequence>MQWGSALPCKGSKFKTIEEIGDGGKPNLESLFVSNFAMANPTAEIVKPAVVESWQRYQGPGVVESVAWGGCWVCAAEIGLGWWVCAGFGSLPRLTTGGFGSLRWWVGFGCSGLIHGGGGGGGGGWEGAVGYTGIVGDEENRRKERIALVVIIVVASVAVAALLVAFSYYCYIHNKLSKRRKDLQRADDEDKGGFQNLQVAGEKGLQVFTFKQLHSATGGFSKSNVVGHGAFGLVYRGVLNDGRKVAVKLMDQAGKQGDEEFKVEVELLSRLCSPYLLALLGYCSDNNHKMLVYEFMANGGLQEHLYPASSSNSNSVKLDWETRLRIALEAAKGLEYLHEHVSPPVIHRDFKSSNILLDKNFHAKVSDFGLAKLGSEKAGGHVSTRVLGTQGYVAPEYALTGHLTTKSDVYSYGVVLLELLTGRVPVDMKRPSGEGVLVSWAPANMLSNPPTQPDKASTNTLPNLPWPQQIQPPNQLPNQAAPPEQPPKQTTQPNQSSKQISQPQHLPLQKQPPKQPSQQQLTRQSLQERRENSFDITLMGAIRIPEGVAQQGWLQFSVLCKGYFNMQILPKNLEKGFNHDRRRMVAGVVEPRKEVECRKPPIMHRDLNFQNCIIDAVNKAGGVMSIDLLEGSVNARVNLTLNLELVCGPDGDWVISRADLQRPVPTRAQLKPTQPATHLEKLSGSKPSGPIQSNNKEWRLKSPLASTGLAKMREVVTSEGWAIDSYVPSPPPEDFEQVYDSFYGDGGDCDEEAVWIEPLVVAFPAVEVNPVSATRVDSVCDSKGVPEVIKMAESGITKTGEVSGSENSRVPREGLNDGAKRTRVHILLHLWKADVVCLQETKLKVVTQGLVRNLWRCREVSLGFVWAFSGVYGPTRAVERHLMWEELAGLATWWEVLWCVRGDFNIVRYPTERVGSEGISPSMTEFSNFIFSLGLLDSPMEGGIFTWSNSRSRSRLDRFLCSSSLEDHFSRIVQRQLPRLLFHHFPILLSCGFMQRRKSPFRFENMWLKSEGFHARVNRWWNSYNYSGSPSYVLVQKLKSLKIDLRRWNKEVFGDVNLRKNELLAQIQDLDLLKETRPLSVEEGVAKDQFKTDYEFDSIDHLVVNGALTSDQTEIGEGLVNFYQRLFSNDAVRRPLLDGLVFSSIDEADGDQLDRPFTKDEVWEVVRNISGDKALGPDGFSLAFFQSCWDIIKQDVMTVFHDFHVSRNFEKSINVTFLALSPKKPRAQECKDFRPISLVTRIYKIIVKVLANRLKMILDKIVSGFPEHLSLPLTYLGLPFGASFKKKTIWTGVVEKMKKRLAASMAASEGNGVPTEFMHRIGPVQDWELVVVDSFMALLYSHAITPGGMDSICWTPSRRGIFEVHSFYSVLVQPNPQGIFPWKCVWKAKVPPRVAFFMWTAALGKILTTENLRKRRVIMLDWCCMCKSSGKSVNHLLMHCPIARELWNMVLILFGLFWVMPQDVIDLVNCWNGNRGKSEAGKIWKMIPHCLMWCLWRERNDRTFNGVEKSILAIKFQFVHTLLDWLKASHLDSTMSLSDMIDLCSALPRLTDRDKVVEIMDPALEGQYSMKEVIQVAAIATMCVQPEADYRPLMADVVQSLVPLVKTHRSTSKVGSCSSFQVTKSPTGHST</sequence>
<dbReference type="Gene3D" id="1.10.510.10">
    <property type="entry name" value="Transferase(Phosphotransferase) domain 1"/>
    <property type="match status" value="2"/>
</dbReference>
<dbReference type="GO" id="GO:0004674">
    <property type="term" value="F:protein serine/threonine kinase activity"/>
    <property type="evidence" value="ECO:0007669"/>
    <property type="project" value="UniProtKB-KW"/>
</dbReference>